<feature type="signal peptide" evidence="1">
    <location>
        <begin position="1"/>
        <end position="24"/>
    </location>
</feature>
<evidence type="ECO:0000313" key="3">
    <source>
        <dbReference type="Proteomes" id="UP001165085"/>
    </source>
</evidence>
<protein>
    <submittedName>
        <fullName evidence="2">Uncharacterized protein</fullName>
    </submittedName>
</protein>
<accession>A0A9W7E282</accession>
<comment type="caution">
    <text evidence="2">The sequence shown here is derived from an EMBL/GenBank/DDBJ whole genome shotgun (WGS) entry which is preliminary data.</text>
</comment>
<keyword evidence="1" id="KW-0732">Signal</keyword>
<name>A0A9W7E282_9STRA</name>
<gene>
    <name evidence="2" type="ORF">TrST_g11500</name>
</gene>
<evidence type="ECO:0000313" key="2">
    <source>
        <dbReference type="EMBL" id="GMH59488.1"/>
    </source>
</evidence>
<sequence length="249" mass="27523">MISFQLGLQFLSLLSLLITQSVTGLSTSTTTALRVTPVIPRPSLLSAPRMLIDDVITRQICRHLESIIYDGTFTSPVPDVASRVSTSDYLVWLTLLLRPKIKDKSSSYTSLLLPHLPDLPFQISNKVFQKIFTFAFKNGFVSGGIVGYTDEGSSILGSDNFEYIFSPNSDKIEGVRIRDCHFLRQAQCYSLCKRGCAEVAEHLYNEVGGADPDQLLSVEPEWQSVGGRGCQWKFGVAVKDSNSTSSHMC</sequence>
<reference evidence="3" key="1">
    <citation type="journal article" date="2023" name="Commun. Biol.">
        <title>Genome analysis of Parmales, the sister group of diatoms, reveals the evolutionary specialization of diatoms from phago-mixotrophs to photoautotrophs.</title>
        <authorList>
            <person name="Ban H."/>
            <person name="Sato S."/>
            <person name="Yoshikawa S."/>
            <person name="Yamada K."/>
            <person name="Nakamura Y."/>
            <person name="Ichinomiya M."/>
            <person name="Sato N."/>
            <person name="Blanc-Mathieu R."/>
            <person name="Endo H."/>
            <person name="Kuwata A."/>
            <person name="Ogata H."/>
        </authorList>
    </citation>
    <scope>NUCLEOTIDE SEQUENCE [LARGE SCALE GENOMIC DNA]</scope>
    <source>
        <strain evidence="3">NIES 3701</strain>
    </source>
</reference>
<keyword evidence="3" id="KW-1185">Reference proteome</keyword>
<dbReference type="EMBL" id="BRXY01000059">
    <property type="protein sequence ID" value="GMH59488.1"/>
    <property type="molecule type" value="Genomic_DNA"/>
</dbReference>
<evidence type="ECO:0000256" key="1">
    <source>
        <dbReference type="SAM" id="SignalP"/>
    </source>
</evidence>
<dbReference type="AlphaFoldDB" id="A0A9W7E282"/>
<feature type="chain" id="PRO_5040840137" evidence="1">
    <location>
        <begin position="25"/>
        <end position="249"/>
    </location>
</feature>
<dbReference type="OrthoDB" id="10348211at2759"/>
<dbReference type="Proteomes" id="UP001165085">
    <property type="component" value="Unassembled WGS sequence"/>
</dbReference>
<organism evidence="2 3">
    <name type="scientific">Triparma strigata</name>
    <dbReference type="NCBI Taxonomy" id="1606541"/>
    <lineage>
        <taxon>Eukaryota</taxon>
        <taxon>Sar</taxon>
        <taxon>Stramenopiles</taxon>
        <taxon>Ochrophyta</taxon>
        <taxon>Bolidophyceae</taxon>
        <taxon>Parmales</taxon>
        <taxon>Triparmaceae</taxon>
        <taxon>Triparma</taxon>
    </lineage>
</organism>
<proteinExistence type="predicted"/>